<dbReference type="Pfam" id="PF10593">
    <property type="entry name" value="Z1"/>
    <property type="match status" value="1"/>
</dbReference>
<organism evidence="2 3">
    <name type="scientific">Bacteroides reticulotermitis</name>
    <dbReference type="NCBI Taxonomy" id="1133319"/>
    <lineage>
        <taxon>Bacteria</taxon>
        <taxon>Pseudomonadati</taxon>
        <taxon>Bacteroidota</taxon>
        <taxon>Bacteroidia</taxon>
        <taxon>Bacteroidales</taxon>
        <taxon>Bacteroidaceae</taxon>
        <taxon>Bacteroides</taxon>
    </lineage>
</organism>
<reference evidence="2" key="1">
    <citation type="submission" date="2020-08" db="EMBL/GenBank/DDBJ databases">
        <title>Genomic Encyclopedia of Type Strains, Phase IV (KMG-IV): sequencing the most valuable type-strain genomes for metagenomic binning, comparative biology and taxonomic classification.</title>
        <authorList>
            <person name="Goeker M."/>
        </authorList>
    </citation>
    <scope>NUCLEOTIDE SEQUENCE [LARGE SCALE GENOMIC DNA]</scope>
    <source>
        <strain evidence="2">DSM 105720</strain>
    </source>
</reference>
<evidence type="ECO:0000259" key="1">
    <source>
        <dbReference type="Pfam" id="PF10593"/>
    </source>
</evidence>
<feature type="domain" description="Putative endonuclease Z1" evidence="1">
    <location>
        <begin position="307"/>
        <end position="522"/>
    </location>
</feature>
<dbReference type="RefSeq" id="WP_183209596.1">
    <property type="nucleotide sequence ID" value="NZ_JACIER010000029.1"/>
</dbReference>
<name>A0A840DA87_9BACE</name>
<sequence>MEIQIISTGSSSSFAPIIGEKTTELMERFKRKLDQEEVDNLITETTEILSHCTNPHLDEAQSATNLVVGYVQSGKTMSFTTLSAMANDNGFRVIVYFAGTKTNLLTQTTKRLRKDLINNGANNQFYKLHENPSLEEVQRIRNELQISTKPTILITVLKHYKYINALADIFNSQQVKNVLKNNAVLIIDDEADQASLNGYAYKNSKKESLSEEWEEDEYTTTYRSILHLRNSIPNHSYIQYTATPQGPLLISILDLLSPKHHTVLTPGKQYTGGKTFFIDKPGLVLTIPDEQVYNSKKNPLTQCPKTLVDALQIHLMNVALVVCIFKKENYLSMMIHADKDQDASRTFYIWVKSLIDMWTEMINADENDLAKIELVESFRQIYPEVIREYDKSTDIIPSFEEILTQLPDVIFDTNIELIISSNKRQGDNKEVDWEGSPSHILVGAEMLNRGFTVENLAVTYMPRYSIGKSTADTIQQRCRFFGYKWNYLKSCRVYLPTDTCIEYAEYVEHEEEMRKWLKENTNLEAVEQLLIISPRLNATRKNILSINTVQTKLNGWRKMNAFQMIDENIRFVEQFITQTIFENDKDYGTTDRNHRFAKLPIQQVIEFLSNFKFSNMPDTARKQATMRYLKYLASKENSPLEHAYIIQMAYAGEARERAFDEQTMKLTTNLHSGRSVSGKEVYPGDAKICFEDSICIQLHKVKLKCNSIRWGGKVAYTLAIYYPKDFAIDYVATESKNEE</sequence>
<comment type="caution">
    <text evidence="2">The sequence shown here is derived from an EMBL/GenBank/DDBJ whole genome shotgun (WGS) entry which is preliminary data.</text>
</comment>
<evidence type="ECO:0000313" key="3">
    <source>
        <dbReference type="Proteomes" id="UP000560658"/>
    </source>
</evidence>
<accession>A0A840DA87</accession>
<evidence type="ECO:0000313" key="2">
    <source>
        <dbReference type="EMBL" id="MBB4046344.1"/>
    </source>
</evidence>
<gene>
    <name evidence="2" type="ORF">GGR06_004178</name>
</gene>
<dbReference type="InterPro" id="IPR018310">
    <property type="entry name" value="Put_endonuclease_Z1-dom"/>
</dbReference>
<protein>
    <recommendedName>
        <fullName evidence="1">Putative endonuclease Z1 domain-containing protein</fullName>
    </recommendedName>
</protein>
<keyword evidence="3" id="KW-1185">Reference proteome</keyword>
<dbReference type="Proteomes" id="UP000560658">
    <property type="component" value="Unassembled WGS sequence"/>
</dbReference>
<dbReference type="EMBL" id="JACIER010000029">
    <property type="protein sequence ID" value="MBB4046344.1"/>
    <property type="molecule type" value="Genomic_DNA"/>
</dbReference>
<proteinExistence type="predicted"/>
<dbReference type="AlphaFoldDB" id="A0A840DA87"/>